<dbReference type="EMBL" id="OU963864">
    <property type="protein sequence ID" value="CAH0387416.1"/>
    <property type="molecule type" value="Genomic_DNA"/>
</dbReference>
<proteinExistence type="predicted"/>
<dbReference type="SUPFAM" id="SSF49777">
    <property type="entry name" value="PEBP-like"/>
    <property type="match status" value="1"/>
</dbReference>
<organism evidence="2 3">
    <name type="scientific">Bemisia tabaci</name>
    <name type="common">Sweetpotato whitefly</name>
    <name type="synonym">Aleurodes tabaci</name>
    <dbReference type="NCBI Taxonomy" id="7038"/>
    <lineage>
        <taxon>Eukaryota</taxon>
        <taxon>Metazoa</taxon>
        <taxon>Ecdysozoa</taxon>
        <taxon>Arthropoda</taxon>
        <taxon>Hexapoda</taxon>
        <taxon>Insecta</taxon>
        <taxon>Pterygota</taxon>
        <taxon>Neoptera</taxon>
        <taxon>Paraneoptera</taxon>
        <taxon>Hemiptera</taxon>
        <taxon>Sternorrhyncha</taxon>
        <taxon>Aleyrodoidea</taxon>
        <taxon>Aleyrodidae</taxon>
        <taxon>Aleyrodinae</taxon>
        <taxon>Bemisia</taxon>
    </lineage>
</organism>
<dbReference type="InterPro" id="IPR036610">
    <property type="entry name" value="PEBP-like_sf"/>
</dbReference>
<dbReference type="Gene3D" id="3.90.280.10">
    <property type="entry name" value="PEBP-like"/>
    <property type="match status" value="1"/>
</dbReference>
<evidence type="ECO:0008006" key="4">
    <source>
        <dbReference type="Google" id="ProtNLM"/>
    </source>
</evidence>
<evidence type="ECO:0000313" key="3">
    <source>
        <dbReference type="Proteomes" id="UP001152759"/>
    </source>
</evidence>
<reference evidence="2" key="1">
    <citation type="submission" date="2021-12" db="EMBL/GenBank/DDBJ databases">
        <authorList>
            <person name="King R."/>
        </authorList>
    </citation>
    <scope>NUCLEOTIDE SEQUENCE</scope>
</reference>
<dbReference type="KEGG" id="btab:109041621"/>
<dbReference type="Pfam" id="PF01161">
    <property type="entry name" value="PBP"/>
    <property type="match status" value="1"/>
</dbReference>
<dbReference type="CDD" id="cd00866">
    <property type="entry name" value="PEBP_euk"/>
    <property type="match status" value="1"/>
</dbReference>
<keyword evidence="1" id="KW-0732">Signal</keyword>
<dbReference type="InterPro" id="IPR008914">
    <property type="entry name" value="PEBP"/>
</dbReference>
<dbReference type="AlphaFoldDB" id="A0A9P0A6B6"/>
<protein>
    <recommendedName>
        <fullName evidence="4">Phosphatidylethanolamine-binding protein</fullName>
    </recommendedName>
</protein>
<dbReference type="InterPro" id="IPR035810">
    <property type="entry name" value="PEBP_euk"/>
</dbReference>
<feature type="chain" id="PRO_5040316041" description="Phosphatidylethanolamine-binding protein" evidence="1">
    <location>
        <begin position="28"/>
        <end position="255"/>
    </location>
</feature>
<name>A0A9P0A6B6_BEMTA</name>
<dbReference type="PANTHER" id="PTHR11362:SF82">
    <property type="entry name" value="PHOSPHATIDYLETHANOLAMINE-BINDING PROTEIN 4"/>
    <property type="match status" value="1"/>
</dbReference>
<keyword evidence="3" id="KW-1185">Reference proteome</keyword>
<accession>A0A9P0A6B6</accession>
<sequence length="255" mass="29501">MVVRLEGRIRSLMALLVCECLCKSIYGLEAQGYGHATVAFPKTTINTIRMFEKTMPPGYTIETDLVIKRRPTEKNKKEWKPRDIEKAFSEHQIVPDVVDDPPVNKSTILFPFNRFPEFGNEMNLSIHKHICWAQWPGTMNDTYTLIYTIPDVPSRDNPTSGEYQVWVVGNIEGPIYMENGTLTEYIKPTHPNGTGLHRHVFLVYKQPFGRFIRFDEPFLDAKTRLDPRRYNFSTRAFARKYNLGKPAAGNFFLAY</sequence>
<evidence type="ECO:0000313" key="2">
    <source>
        <dbReference type="EMBL" id="CAH0387416.1"/>
    </source>
</evidence>
<evidence type="ECO:0000256" key="1">
    <source>
        <dbReference type="SAM" id="SignalP"/>
    </source>
</evidence>
<dbReference type="PANTHER" id="PTHR11362">
    <property type="entry name" value="PHOSPHATIDYLETHANOLAMINE-BINDING PROTEIN"/>
    <property type="match status" value="1"/>
</dbReference>
<feature type="signal peptide" evidence="1">
    <location>
        <begin position="1"/>
        <end position="27"/>
    </location>
</feature>
<gene>
    <name evidence="2" type="ORF">BEMITA_LOCUS6436</name>
</gene>
<dbReference type="Proteomes" id="UP001152759">
    <property type="component" value="Chromosome 3"/>
</dbReference>
<dbReference type="OrthoDB" id="2506647at2759"/>